<dbReference type="InterPro" id="IPR013096">
    <property type="entry name" value="Cupin_2"/>
</dbReference>
<dbReference type="PANTHER" id="PTHR35848">
    <property type="entry name" value="OXALATE-BINDING PROTEIN"/>
    <property type="match status" value="1"/>
</dbReference>
<reference evidence="3" key="2">
    <citation type="submission" date="2021-04" db="EMBL/GenBank/DDBJ databases">
        <authorList>
            <person name="Gilroy R."/>
        </authorList>
    </citation>
    <scope>NUCLEOTIDE SEQUENCE</scope>
    <source>
        <strain evidence="3">CHK183-1962</strain>
    </source>
</reference>
<evidence type="ECO:0000259" key="2">
    <source>
        <dbReference type="Pfam" id="PF07883"/>
    </source>
</evidence>
<keyword evidence="1" id="KW-0479">Metal-binding</keyword>
<dbReference type="GO" id="GO:0046872">
    <property type="term" value="F:metal ion binding"/>
    <property type="evidence" value="ECO:0007669"/>
    <property type="project" value="UniProtKB-KW"/>
</dbReference>
<name>A0A9D1XEE1_9FIRM</name>
<evidence type="ECO:0000256" key="1">
    <source>
        <dbReference type="ARBA" id="ARBA00022723"/>
    </source>
</evidence>
<dbReference type="AlphaFoldDB" id="A0A9D1XEE1"/>
<dbReference type="InterPro" id="IPR051610">
    <property type="entry name" value="GPI/OXD"/>
</dbReference>
<organism evidence="3 4">
    <name type="scientific">Candidatus Fusicatenibacter merdavium</name>
    <dbReference type="NCBI Taxonomy" id="2838600"/>
    <lineage>
        <taxon>Bacteria</taxon>
        <taxon>Bacillati</taxon>
        <taxon>Bacillota</taxon>
        <taxon>Clostridia</taxon>
        <taxon>Lachnospirales</taxon>
        <taxon>Lachnospiraceae</taxon>
        <taxon>Fusicatenibacter</taxon>
    </lineage>
</organism>
<protein>
    <submittedName>
        <fullName evidence="3">Cupin domain-containing protein</fullName>
    </submittedName>
</protein>
<dbReference type="Gene3D" id="2.60.120.10">
    <property type="entry name" value="Jelly Rolls"/>
    <property type="match status" value="1"/>
</dbReference>
<reference evidence="3" key="1">
    <citation type="journal article" date="2021" name="PeerJ">
        <title>Extensive microbial diversity within the chicken gut microbiome revealed by metagenomics and culture.</title>
        <authorList>
            <person name="Gilroy R."/>
            <person name="Ravi A."/>
            <person name="Getino M."/>
            <person name="Pursley I."/>
            <person name="Horton D.L."/>
            <person name="Alikhan N.F."/>
            <person name="Baker D."/>
            <person name="Gharbi K."/>
            <person name="Hall N."/>
            <person name="Watson M."/>
            <person name="Adriaenssens E.M."/>
            <person name="Foster-Nyarko E."/>
            <person name="Jarju S."/>
            <person name="Secka A."/>
            <person name="Antonio M."/>
            <person name="Oren A."/>
            <person name="Chaudhuri R.R."/>
            <person name="La Ragione R."/>
            <person name="Hildebrand F."/>
            <person name="Pallen M.J."/>
        </authorList>
    </citation>
    <scope>NUCLEOTIDE SEQUENCE</scope>
    <source>
        <strain evidence="3">CHK183-1962</strain>
    </source>
</reference>
<comment type="caution">
    <text evidence="3">The sequence shown here is derived from an EMBL/GenBank/DDBJ whole genome shotgun (WGS) entry which is preliminary data.</text>
</comment>
<dbReference type="Pfam" id="PF07883">
    <property type="entry name" value="Cupin_2"/>
    <property type="match status" value="1"/>
</dbReference>
<sequence length="89" mass="9620">MTVRPARDRLVGGKNIPYRIHPGGFIGTHRHDTSDDINYILFGSGKAICDGTVELLTAGCCHICPKGSEHSIINTGSEDLCLLTVVVER</sequence>
<dbReference type="EMBL" id="DXEK01000146">
    <property type="protein sequence ID" value="HIX77655.1"/>
    <property type="molecule type" value="Genomic_DNA"/>
</dbReference>
<dbReference type="SUPFAM" id="SSF51182">
    <property type="entry name" value="RmlC-like cupins"/>
    <property type="match status" value="1"/>
</dbReference>
<dbReference type="InterPro" id="IPR014710">
    <property type="entry name" value="RmlC-like_jellyroll"/>
</dbReference>
<gene>
    <name evidence="3" type="ORF">H9734_08705</name>
</gene>
<dbReference type="PANTHER" id="PTHR35848:SF6">
    <property type="entry name" value="CUPIN TYPE-2 DOMAIN-CONTAINING PROTEIN"/>
    <property type="match status" value="1"/>
</dbReference>
<dbReference type="InterPro" id="IPR011051">
    <property type="entry name" value="RmlC_Cupin_sf"/>
</dbReference>
<accession>A0A9D1XEE1</accession>
<feature type="domain" description="Cupin type-2" evidence="2">
    <location>
        <begin position="19"/>
        <end position="86"/>
    </location>
</feature>
<dbReference type="Proteomes" id="UP000886890">
    <property type="component" value="Unassembled WGS sequence"/>
</dbReference>
<evidence type="ECO:0000313" key="4">
    <source>
        <dbReference type="Proteomes" id="UP000886890"/>
    </source>
</evidence>
<evidence type="ECO:0000313" key="3">
    <source>
        <dbReference type="EMBL" id="HIX77655.1"/>
    </source>
</evidence>
<proteinExistence type="predicted"/>